<dbReference type="Gene3D" id="3.90.420.10">
    <property type="entry name" value="Oxidoreductase, molybdopterin-binding domain"/>
    <property type="match status" value="2"/>
</dbReference>
<dbReference type="AlphaFoldDB" id="A0A975T9P1"/>
<reference evidence="2" key="1">
    <citation type="submission" date="2017-04" db="EMBL/GenBank/DDBJ databases">
        <title>Genome deletions in a multicellular cyanobacterial endosymbiont for morphological adaptation in marine diatoms.</title>
        <authorList>
            <person name="Wang Y."/>
            <person name="Gao H."/>
            <person name="Li R."/>
            <person name="Xu X."/>
        </authorList>
    </citation>
    <scope>NUCLEOTIDE SEQUENCE</scope>
    <source>
        <strain evidence="2">FACHB 800</strain>
    </source>
</reference>
<keyword evidence="3" id="KW-1185">Reference proteome</keyword>
<name>A0A975T9P1_9NOST</name>
<accession>A0A975T9P1</accession>
<dbReference type="KEGG" id="rsin:B6N60_03392"/>
<proteinExistence type="predicted"/>
<gene>
    <name evidence="2" type="ORF">B6N60_03392</name>
</gene>
<dbReference type="EMBL" id="CP021056">
    <property type="protein sequence ID" value="QXE24685.1"/>
    <property type="molecule type" value="Genomic_DNA"/>
</dbReference>
<evidence type="ECO:0000313" key="2">
    <source>
        <dbReference type="EMBL" id="QXE24685.1"/>
    </source>
</evidence>
<dbReference type="Pfam" id="PF00174">
    <property type="entry name" value="Oxidored_molyb"/>
    <property type="match status" value="1"/>
</dbReference>
<dbReference type="InterPro" id="IPR000572">
    <property type="entry name" value="OxRdtase_Mopterin-bd_dom"/>
</dbReference>
<dbReference type="Proteomes" id="UP000683511">
    <property type="component" value="Chromosome"/>
</dbReference>
<evidence type="ECO:0000313" key="3">
    <source>
        <dbReference type="Proteomes" id="UP000683511"/>
    </source>
</evidence>
<organism evidence="2 3">
    <name type="scientific">Richelia sinica FACHB-800</name>
    <dbReference type="NCBI Taxonomy" id="1357546"/>
    <lineage>
        <taxon>Bacteria</taxon>
        <taxon>Bacillati</taxon>
        <taxon>Cyanobacteriota</taxon>
        <taxon>Cyanophyceae</taxon>
        <taxon>Nostocales</taxon>
        <taxon>Nostocaceae</taxon>
        <taxon>Richelia</taxon>
    </lineage>
</organism>
<dbReference type="InterPro" id="IPR036374">
    <property type="entry name" value="OxRdtase_Mopterin-bd_sf"/>
</dbReference>
<feature type="domain" description="Oxidoreductase molybdopterin-binding" evidence="1">
    <location>
        <begin position="58"/>
        <end position="176"/>
    </location>
</feature>
<sequence length="343" mass="38530">MNVVRLNNWKTWAVLSLGITICLGGCTQKPTDEQLEVWRREASDRNVQIMADNAKKRQQREWNLLIQGQTATGKPATVSWQELVELATTEVETNDPNHVSQVSQMFNFQGISVASLLKKFGYQPGTTEVTFVCYDAYQVTVKLQDLLTYPIILAIARDGKPIQRDQGGPIYLVFPHSQYPQLKQTYNDSMWAFYVSHMVIGTETAQVKVGNREFNLEELDKLPQVKLLQPVGYRAWWPSTPIPLHGVRIRDLLAAANLQVSDAEKIVVKGKPPIYQSNLNPISINAADIRECDLILATRWGEDKQPIPAKMGGPVTLAVGKNCKGKTQAMPWVTFVEELSIQP</sequence>
<evidence type="ECO:0000259" key="1">
    <source>
        <dbReference type="Pfam" id="PF00174"/>
    </source>
</evidence>
<protein>
    <recommendedName>
        <fullName evidence="1">Oxidoreductase molybdopterin-binding domain-containing protein</fullName>
    </recommendedName>
</protein>
<dbReference type="SUPFAM" id="SSF56524">
    <property type="entry name" value="Oxidoreductase molybdopterin-binding domain"/>
    <property type="match status" value="2"/>
</dbReference>